<organism evidence="1 2">
    <name type="scientific">Pleurodeles waltl</name>
    <name type="common">Iberian ribbed newt</name>
    <dbReference type="NCBI Taxonomy" id="8319"/>
    <lineage>
        <taxon>Eukaryota</taxon>
        <taxon>Metazoa</taxon>
        <taxon>Chordata</taxon>
        <taxon>Craniata</taxon>
        <taxon>Vertebrata</taxon>
        <taxon>Euteleostomi</taxon>
        <taxon>Amphibia</taxon>
        <taxon>Batrachia</taxon>
        <taxon>Caudata</taxon>
        <taxon>Salamandroidea</taxon>
        <taxon>Salamandridae</taxon>
        <taxon>Pleurodelinae</taxon>
        <taxon>Pleurodeles</taxon>
    </lineage>
</organism>
<proteinExistence type="predicted"/>
<sequence length="182" mass="19193">MGRCTACPTEALLAAPGRNAAPDLTVCSPEQAKVKNEKAAGRLHSRSRVLKIRGLPTSGHVSAGLGCSAHPGGVPLTSSGDPPRCTATQVPVLGRDAIQAVRWSVGSNQPQEPRGEPARFLRLTASPGSPFDPRLPPDTAKRRLKVQSVAEPLGFTTCQPCWLAPPPMGVFCRYSLTSPIQL</sequence>
<reference evidence="1" key="1">
    <citation type="journal article" date="2022" name="bioRxiv">
        <title>Sequencing and chromosome-scale assembly of the giantPleurodeles waltlgenome.</title>
        <authorList>
            <person name="Brown T."/>
            <person name="Elewa A."/>
            <person name="Iarovenko S."/>
            <person name="Subramanian E."/>
            <person name="Araus A.J."/>
            <person name="Petzold A."/>
            <person name="Susuki M."/>
            <person name="Suzuki K.-i.T."/>
            <person name="Hayashi T."/>
            <person name="Toyoda A."/>
            <person name="Oliveira C."/>
            <person name="Osipova E."/>
            <person name="Leigh N.D."/>
            <person name="Simon A."/>
            <person name="Yun M.H."/>
        </authorList>
    </citation>
    <scope>NUCLEOTIDE SEQUENCE</scope>
    <source>
        <strain evidence="1">20211129_DDA</strain>
        <tissue evidence="1">Liver</tissue>
    </source>
</reference>
<evidence type="ECO:0000313" key="2">
    <source>
        <dbReference type="Proteomes" id="UP001066276"/>
    </source>
</evidence>
<gene>
    <name evidence="1" type="ORF">NDU88_003890</name>
</gene>
<dbReference type="AlphaFoldDB" id="A0AAV7TPR9"/>
<dbReference type="Proteomes" id="UP001066276">
    <property type="component" value="Chromosome 3_2"/>
</dbReference>
<accession>A0AAV7TPR9</accession>
<comment type="caution">
    <text evidence="1">The sequence shown here is derived from an EMBL/GenBank/DDBJ whole genome shotgun (WGS) entry which is preliminary data.</text>
</comment>
<protein>
    <submittedName>
        <fullName evidence="1">Uncharacterized protein</fullName>
    </submittedName>
</protein>
<dbReference type="EMBL" id="JANPWB010000006">
    <property type="protein sequence ID" value="KAJ1178647.1"/>
    <property type="molecule type" value="Genomic_DNA"/>
</dbReference>
<name>A0AAV7TPR9_PLEWA</name>
<keyword evidence="2" id="KW-1185">Reference proteome</keyword>
<evidence type="ECO:0000313" key="1">
    <source>
        <dbReference type="EMBL" id="KAJ1178647.1"/>
    </source>
</evidence>